<dbReference type="EMBL" id="MTEJ01000160">
    <property type="protein sequence ID" value="OQX08912.1"/>
    <property type="molecule type" value="Genomic_DNA"/>
</dbReference>
<proteinExistence type="predicted"/>
<dbReference type="Pfam" id="PF09851">
    <property type="entry name" value="SHOCT"/>
    <property type="match status" value="1"/>
</dbReference>
<dbReference type="Proteomes" id="UP000192491">
    <property type="component" value="Unassembled WGS sequence"/>
</dbReference>
<gene>
    <name evidence="2" type="ORF">BWK73_24105</name>
</gene>
<name>A0A1Y1QM93_9GAMM</name>
<protein>
    <recommendedName>
        <fullName evidence="1">SHOCT domain-containing protein</fullName>
    </recommendedName>
</protein>
<comment type="caution">
    <text evidence="2">The sequence shown here is derived from an EMBL/GenBank/DDBJ whole genome shotgun (WGS) entry which is preliminary data.</text>
</comment>
<dbReference type="InterPro" id="IPR018649">
    <property type="entry name" value="SHOCT"/>
</dbReference>
<dbReference type="AlphaFoldDB" id="A0A1Y1QM93"/>
<evidence type="ECO:0000313" key="3">
    <source>
        <dbReference type="Proteomes" id="UP000192491"/>
    </source>
</evidence>
<organism evidence="2 3">
    <name type="scientific">Thiothrix lacustris</name>
    <dbReference type="NCBI Taxonomy" id="525917"/>
    <lineage>
        <taxon>Bacteria</taxon>
        <taxon>Pseudomonadati</taxon>
        <taxon>Pseudomonadota</taxon>
        <taxon>Gammaproteobacteria</taxon>
        <taxon>Thiotrichales</taxon>
        <taxon>Thiotrichaceae</taxon>
        <taxon>Thiothrix</taxon>
    </lineage>
</organism>
<reference evidence="2 3" key="1">
    <citation type="submission" date="2017-01" db="EMBL/GenBank/DDBJ databases">
        <title>Novel large sulfur bacteria in the metagenomes of groundwater-fed chemosynthetic microbial mats in the Lake Huron basin.</title>
        <authorList>
            <person name="Sharrar A.M."/>
            <person name="Flood B.E."/>
            <person name="Bailey J.V."/>
            <person name="Jones D.S."/>
            <person name="Biddanda B."/>
            <person name="Ruberg S.A."/>
            <person name="Marcus D.N."/>
            <person name="Dick G.J."/>
        </authorList>
    </citation>
    <scope>NUCLEOTIDE SEQUENCE [LARGE SCALE GENOMIC DNA]</scope>
    <source>
        <strain evidence="2">A8</strain>
    </source>
</reference>
<accession>A0A1Y1QM93</accession>
<evidence type="ECO:0000313" key="2">
    <source>
        <dbReference type="EMBL" id="OQX08912.1"/>
    </source>
</evidence>
<sequence length="256" mass="27654">MQTFTDYGQNAINNLAQRYGVSNDAVTHMLYAVMNGNGTMAQFNHPELGGGGQWMQGGMTMVGDMFNYGLKAKVDGLCVELSNLLGGQQAVFMPVSNPTQFHGNRNWWPDDLGIASTTGGQNNTRYAYFPTTCRLAVDINGQVTVYNTLDHQIGGVSQQQGGNNSMTFSSQYGNVQVDQLPIVSVNGVAPFVPAPTPAPAPYYPNNNNVSNNTPAPVPADNGDIFALIERLADLKQKGILNDDEFASKKAELLQRL</sequence>
<evidence type="ECO:0000259" key="1">
    <source>
        <dbReference type="Pfam" id="PF09851"/>
    </source>
</evidence>
<feature type="domain" description="SHOCT" evidence="1">
    <location>
        <begin position="228"/>
        <end position="253"/>
    </location>
</feature>